<dbReference type="PANTHER" id="PTHR10277:SF9">
    <property type="entry name" value="2-ISOPROPYLMALATE SYNTHASE 1, CHLOROPLASTIC-RELATED"/>
    <property type="match status" value="1"/>
</dbReference>
<accession>A0A414LKJ9</accession>
<dbReference type="Pfam" id="PF00682">
    <property type="entry name" value="HMGL-like"/>
    <property type="match status" value="1"/>
</dbReference>
<dbReference type="PANTHER" id="PTHR10277">
    <property type="entry name" value="HOMOCITRATE SYNTHASE-RELATED"/>
    <property type="match status" value="1"/>
</dbReference>
<sequence length="514" mass="57832">MNSKLKILDCTLRDGGYYTNWDFDTNVVDAYIQAMNNLPIDYLEVGYRNIPSKEYLGKFGYTPISVLQHLRSTCSKKIVVMLDEKNTLPTDLDYLLCPILGLADMVRIAIDPKNFDRALVLAKAVKTMGFEVGFNTMYMSKWHEYNGFLDKLNLLDSVADLFCMVDSFGGVSPQDIKEIYGIVKSKTTCPIGFHGHNNLQMGLINTLTAMECGADYVDATILGMGRGAGNLNMELLLTYLNKEGLEVDFNVLGDVITAFQPLLDQYKWGSNLPYMISGANSIPQKGVMEWVSNRAYSFNSIVRALDNKRNKVEDNARYPQFQPVEADEVMVVGGGNSSIAHLEAIKEFILHHPLMPIIFVTARHVAHFKEIANLKYYCLVGNEAKRMMKNLKAEEYEGTCILPPYPRMMGTEVPIYAAGSTFELQEITFTDHYSDSCTTLALSMALGMKASNVYVVGYDGYKGEILSEKEMDLSNENRFLFETFQKEYGDKVNLVSLTPSLYKSLKVESIYQNL</sequence>
<dbReference type="InterPro" id="IPR050073">
    <property type="entry name" value="2-IPM_HCS-like"/>
</dbReference>
<reference evidence="3 4" key="1">
    <citation type="submission" date="2018-08" db="EMBL/GenBank/DDBJ databases">
        <title>A genome reference for cultivated species of the human gut microbiota.</title>
        <authorList>
            <person name="Zou Y."/>
            <person name="Xue W."/>
            <person name="Luo G."/>
        </authorList>
    </citation>
    <scope>NUCLEOTIDE SEQUENCE [LARGE SCALE GENOMIC DNA]</scope>
    <source>
        <strain evidence="3 4">AM27-17</strain>
    </source>
</reference>
<dbReference type="SUPFAM" id="SSF51569">
    <property type="entry name" value="Aldolase"/>
    <property type="match status" value="1"/>
</dbReference>
<feature type="domain" description="Pyruvate carboxyltransferase" evidence="2">
    <location>
        <begin position="5"/>
        <end position="257"/>
    </location>
</feature>
<keyword evidence="1" id="KW-0464">Manganese</keyword>
<proteinExistence type="predicted"/>
<evidence type="ECO:0000259" key="2">
    <source>
        <dbReference type="PROSITE" id="PS50991"/>
    </source>
</evidence>
<evidence type="ECO:0000256" key="1">
    <source>
        <dbReference type="ARBA" id="ARBA00023211"/>
    </source>
</evidence>
<dbReference type="AlphaFoldDB" id="A0A414LKJ9"/>
<dbReference type="EMBL" id="QSKV01000001">
    <property type="protein sequence ID" value="RHE95163.1"/>
    <property type="molecule type" value="Genomic_DNA"/>
</dbReference>
<dbReference type="InterPro" id="IPR000891">
    <property type="entry name" value="PYR_CT"/>
</dbReference>
<dbReference type="Proteomes" id="UP000285650">
    <property type="component" value="Unassembled WGS sequence"/>
</dbReference>
<dbReference type="GO" id="GO:0009098">
    <property type="term" value="P:L-leucine biosynthetic process"/>
    <property type="evidence" value="ECO:0007669"/>
    <property type="project" value="TreeGrafter"/>
</dbReference>
<dbReference type="GO" id="GO:0003852">
    <property type="term" value="F:2-isopropylmalate synthase activity"/>
    <property type="evidence" value="ECO:0007669"/>
    <property type="project" value="TreeGrafter"/>
</dbReference>
<evidence type="ECO:0000313" key="3">
    <source>
        <dbReference type="EMBL" id="RHE95163.1"/>
    </source>
</evidence>
<comment type="caution">
    <text evidence="3">The sequence shown here is derived from an EMBL/GenBank/DDBJ whole genome shotgun (WGS) entry which is preliminary data.</text>
</comment>
<gene>
    <name evidence="3" type="ORF">DW712_00095</name>
</gene>
<organism evidence="3 4">
    <name type="scientific">Bacteroides intestinalis</name>
    <dbReference type="NCBI Taxonomy" id="329854"/>
    <lineage>
        <taxon>Bacteria</taxon>
        <taxon>Pseudomonadati</taxon>
        <taxon>Bacteroidota</taxon>
        <taxon>Bacteroidia</taxon>
        <taxon>Bacteroidales</taxon>
        <taxon>Bacteroidaceae</taxon>
        <taxon>Bacteroides</taxon>
    </lineage>
</organism>
<dbReference type="InterPro" id="IPR013785">
    <property type="entry name" value="Aldolase_TIM"/>
</dbReference>
<dbReference type="Gene3D" id="3.20.20.70">
    <property type="entry name" value="Aldolase class I"/>
    <property type="match status" value="1"/>
</dbReference>
<evidence type="ECO:0000313" key="4">
    <source>
        <dbReference type="Proteomes" id="UP000285650"/>
    </source>
</evidence>
<dbReference type="PROSITE" id="PS50991">
    <property type="entry name" value="PYR_CT"/>
    <property type="match status" value="1"/>
</dbReference>
<protein>
    <recommendedName>
        <fullName evidence="2">Pyruvate carboxyltransferase domain-containing protein</fullName>
    </recommendedName>
</protein>
<name>A0A414LKJ9_9BACE</name>
<dbReference type="CDD" id="cd07944">
    <property type="entry name" value="DRE_TIM_HOA_like"/>
    <property type="match status" value="1"/>
</dbReference>
<dbReference type="RefSeq" id="WP_118220415.1">
    <property type="nucleotide sequence ID" value="NZ_JADNIJ010000001.1"/>
</dbReference>